<feature type="transmembrane region" description="Helical" evidence="2">
    <location>
        <begin position="100"/>
        <end position="118"/>
    </location>
</feature>
<gene>
    <name evidence="3" type="ORF">DT99_02860</name>
</gene>
<name>A0A071MK80_9BURK</name>
<reference evidence="3" key="1">
    <citation type="submission" date="2014-04" db="EMBL/GenBank/DDBJ databases">
        <title>In planta biocontrol of soil-borne Fusarium wilt of banana through a plant endophytic bacterium, Burkholderia cenocepacia 869T2.</title>
        <authorList>
            <person name="Ho Y.-N."/>
            <person name="Chiang H.-M."/>
            <person name="Chao C.-P."/>
            <person name="Su C.-C."/>
            <person name="Hsu H.-F."/>
            <person name="Guo C.-T."/>
            <person name="Hsieh J.-L."/>
            <person name="Huang C.-C."/>
        </authorList>
    </citation>
    <scope>NUCLEOTIDE SEQUENCE [LARGE SCALE GENOMIC DNA]</scope>
    <source>
        <strain evidence="3">869T2</strain>
    </source>
</reference>
<evidence type="ECO:0008006" key="4">
    <source>
        <dbReference type="Google" id="ProtNLM"/>
    </source>
</evidence>
<evidence type="ECO:0000256" key="1">
    <source>
        <dbReference type="SAM" id="MobiDB-lite"/>
    </source>
</evidence>
<keyword evidence="2" id="KW-0812">Transmembrane</keyword>
<dbReference type="AlphaFoldDB" id="A0A071MK80"/>
<keyword evidence="2" id="KW-0472">Membrane</keyword>
<protein>
    <recommendedName>
        <fullName evidence="4">ATP-dependent serine protease</fullName>
    </recommendedName>
</protein>
<dbReference type="EMBL" id="JJOA01000002">
    <property type="protein sequence ID" value="KEA61070.1"/>
    <property type="molecule type" value="Genomic_DNA"/>
</dbReference>
<evidence type="ECO:0000256" key="2">
    <source>
        <dbReference type="SAM" id="Phobius"/>
    </source>
</evidence>
<feature type="region of interest" description="Disordered" evidence="1">
    <location>
        <begin position="164"/>
        <end position="221"/>
    </location>
</feature>
<accession>A0A071MK80</accession>
<proteinExistence type="predicted"/>
<feature type="compositionally biased region" description="Basic and acidic residues" evidence="1">
    <location>
        <begin position="198"/>
        <end position="220"/>
    </location>
</feature>
<keyword evidence="2" id="KW-1133">Transmembrane helix</keyword>
<sequence length="252" mass="27827">MRVLPNRHVRARDAWRAVLNARVESRPCTACRCRECGFVALHALEHCPVCGQWDWPFDPVRRTPRHAHAMHARRSLHTWPSRIARTLRDAAFRQPSASSAPILSIVTLVLLVGGYVMVDRTCKTDPVCKGSGAPSASATETHPLAANDPVLPVLPAPAYPFHSTDGAQQAAIPPRDDANATPPASKMQVAQAAPSMRAPDRKRADTVRVADWKSSRDAAHRTHPMRRVSLPVRHRRYTASGHAEIAKLYRGH</sequence>
<evidence type="ECO:0000313" key="3">
    <source>
        <dbReference type="EMBL" id="KEA61070.1"/>
    </source>
</evidence>
<organism evidence="3">
    <name type="scientific">Burkholderia cenocepacia</name>
    <dbReference type="NCBI Taxonomy" id="95486"/>
    <lineage>
        <taxon>Bacteria</taxon>
        <taxon>Pseudomonadati</taxon>
        <taxon>Pseudomonadota</taxon>
        <taxon>Betaproteobacteria</taxon>
        <taxon>Burkholderiales</taxon>
        <taxon>Burkholderiaceae</taxon>
        <taxon>Burkholderia</taxon>
        <taxon>Burkholderia cepacia complex</taxon>
    </lineage>
</organism>
<comment type="caution">
    <text evidence="3">The sequence shown here is derived from an EMBL/GenBank/DDBJ whole genome shotgun (WGS) entry which is preliminary data.</text>
</comment>
<dbReference type="OrthoDB" id="9036030at2"/>